<dbReference type="GeneTree" id="ENSGT00390000004263"/>
<dbReference type="InterPro" id="IPR036132">
    <property type="entry name" value="Vac_ATP_synth_c_sf"/>
</dbReference>
<comment type="subunit">
    <text evidence="10">V-ATPase is a heteromultimeric enzyme made up of two complexes: the ATP-hydrolytic V1 complex and the proton translocation V0 complex. The V1 complex consists of three catalytic AB heterodimers that form a heterohexamer, three peripheral stalks each consisting of EG heterodimers, one central rotor including subunits D and F, and the regulatory subunits C and H. The proton translocation complex V0 consists of the proton transport subunit a, a ring of proteolipid subunits c9c'', rotary subunit d, subunits e and f, and two accessory subunits.</text>
</comment>
<keyword evidence="12" id="KW-1185">Reference proteome</keyword>
<evidence type="ECO:0000256" key="5">
    <source>
        <dbReference type="ARBA" id="ARBA00023065"/>
    </source>
</evidence>
<keyword evidence="3 10" id="KW-0375">Hydrogen ion transport</keyword>
<dbReference type="PANTHER" id="PTHR10137">
    <property type="entry name" value="V-TYPE PROTON ATPASE SUBUNIT C"/>
    <property type="match status" value="1"/>
</dbReference>
<dbReference type="Pfam" id="PF03223">
    <property type="entry name" value="V-ATPase_C"/>
    <property type="match status" value="1"/>
</dbReference>
<dbReference type="SUPFAM" id="SSF118203">
    <property type="entry name" value="Vacuolar ATP synthase subunit C"/>
    <property type="match status" value="1"/>
</dbReference>
<dbReference type="Gene3D" id="1.20.1460.10">
    <property type="entry name" value="subunit c (vma5p) of the yeast v-atpase, domain 2"/>
    <property type="match status" value="1"/>
</dbReference>
<dbReference type="Proteomes" id="UP000823872">
    <property type="component" value="Chromosome F2"/>
</dbReference>
<comment type="subunit">
    <text evidence="9">V-ATPase is a heteromultimeric enzyme made up of two complexes: the ATP-hydrolytic V1 complex and the proton translocation V0 complex. The V1 complex consists of three catalytic AB heterodimers that form a heterohexamer, three peripheral stalks each consisting of EG heterodimers, one central rotor including subunits D and F, and the regulatory subunits C and H. The proton translocation complex V0 consists of the proton transport subunit a, a ring of proteolipid subunits c9c'', rotary subunit d, subunits e and f, and the accessory subunits ATP6AP1/Ac45 and ATP6AP2/PRR.</text>
</comment>
<evidence type="ECO:0000256" key="10">
    <source>
        <dbReference type="RuleBase" id="RU364010"/>
    </source>
</evidence>
<evidence type="ECO:0000256" key="8">
    <source>
        <dbReference type="ARBA" id="ARBA00046006"/>
    </source>
</evidence>
<dbReference type="InterPro" id="IPR004907">
    <property type="entry name" value="ATPase_V1-cplx_csu"/>
</dbReference>
<comment type="similarity">
    <text evidence="1 10">Belongs to the V-ATPase C subunit family.</text>
</comment>
<evidence type="ECO:0000256" key="7">
    <source>
        <dbReference type="ARBA" id="ARBA00037827"/>
    </source>
</evidence>
<dbReference type="Ensembl" id="ENSFCTT00005042344.1">
    <property type="protein sequence ID" value="ENSFCTP00005030101.1"/>
    <property type="gene ID" value="ENSFCTG00005014854.1"/>
</dbReference>
<keyword evidence="2 10" id="KW-0813">Transport</keyword>
<evidence type="ECO:0000256" key="9">
    <source>
        <dbReference type="ARBA" id="ARBA00046696"/>
    </source>
</evidence>
<comment type="subcellular location">
    <subcellularLocation>
        <location evidence="6">Cytoplasmic vesicle</location>
        <location evidence="6">Clathrin-coated vesicle membrane</location>
        <topology evidence="6">Peripheral membrane protein</topology>
    </subcellularLocation>
    <subcellularLocation>
        <location evidence="7">Cytoplasmic vesicle</location>
        <location evidence="7">Secretory vesicle</location>
        <location evidence="7">Synaptic vesicle membrane</location>
        <topology evidence="7">Peripheral membrane protein</topology>
    </subcellularLocation>
</comment>
<gene>
    <name evidence="11" type="primary">ATP6V1C1</name>
</gene>
<keyword evidence="5 10" id="KW-0406">Ion transport</keyword>
<evidence type="ECO:0000256" key="4">
    <source>
        <dbReference type="ARBA" id="ARBA00022990"/>
    </source>
</evidence>
<evidence type="ECO:0000256" key="3">
    <source>
        <dbReference type="ARBA" id="ARBA00022781"/>
    </source>
</evidence>
<dbReference type="PANTHER" id="PTHR10137:SF5">
    <property type="entry name" value="V-TYPE PROTON ATPASE SUBUNIT C 1"/>
    <property type="match status" value="1"/>
</dbReference>
<protein>
    <recommendedName>
        <fullName evidence="10">V-type proton ATPase subunit C</fullName>
    </recommendedName>
</protein>
<evidence type="ECO:0000256" key="2">
    <source>
        <dbReference type="ARBA" id="ARBA00022448"/>
    </source>
</evidence>
<sequence length="99" mass="10873">MTEFWLISAPGEKTCQQTWEKLHAATTKNNNLAITSKFNIPDLKVGTLDVLVGLSDELAKLDAFVEGSGHHLTVREVEPHLELCADSVEPAWDSLSLSL</sequence>
<evidence type="ECO:0000256" key="6">
    <source>
        <dbReference type="ARBA" id="ARBA00029434"/>
    </source>
</evidence>
<reference evidence="11" key="2">
    <citation type="submission" date="2025-08" db="UniProtKB">
        <authorList>
            <consortium name="Ensembl"/>
        </authorList>
    </citation>
    <scope>IDENTIFICATION</scope>
    <source>
        <strain evidence="11">breed Abyssinian</strain>
    </source>
</reference>
<comment type="function">
    <text evidence="8 10">Subunit of the V1 complex of vacuolar(H+)-ATPase (V-ATPase), a multisubunit enzyme composed of a peripheral complex (V1) that hydrolyzes ATP and a membrane integral complex (V0) that translocates protons. V-ATPase is responsible for acidifying and maintaining the pH of intracellular compartments and in some cell types, is targeted to the plasma membrane, where it is responsible for acidifying the extracellular environment. Subunit C is necessary for the assembly of the catalytic sector of the enzyme and is likely to have a specific function in its catalytic activity.</text>
</comment>
<evidence type="ECO:0000313" key="11">
    <source>
        <dbReference type="Ensembl" id="ENSFCTP00005030101.1"/>
    </source>
</evidence>
<keyword evidence="4" id="KW-0007">Acetylation</keyword>
<reference evidence="11 12" key="1">
    <citation type="submission" date="2021-02" db="EMBL/GenBank/DDBJ databases">
        <title>Safari Cat Assemblies.</title>
        <authorList>
            <person name="Bredemeyer K.R."/>
            <person name="Murphy W.J."/>
        </authorList>
    </citation>
    <scope>NUCLEOTIDE SEQUENCE [LARGE SCALE GENOMIC DNA]</scope>
</reference>
<reference evidence="11" key="3">
    <citation type="submission" date="2025-09" db="UniProtKB">
        <authorList>
            <consortium name="Ensembl"/>
        </authorList>
    </citation>
    <scope>IDENTIFICATION</scope>
    <source>
        <strain evidence="11">breed Abyssinian</strain>
    </source>
</reference>
<evidence type="ECO:0000256" key="1">
    <source>
        <dbReference type="ARBA" id="ARBA00006138"/>
    </source>
</evidence>
<proteinExistence type="inferred from homology"/>
<organism evidence="11 12">
    <name type="scientific">Felis catus</name>
    <name type="common">Cat</name>
    <name type="synonym">Felis silvestris catus</name>
    <dbReference type="NCBI Taxonomy" id="9685"/>
    <lineage>
        <taxon>Eukaryota</taxon>
        <taxon>Metazoa</taxon>
        <taxon>Chordata</taxon>
        <taxon>Craniata</taxon>
        <taxon>Vertebrata</taxon>
        <taxon>Euteleostomi</taxon>
        <taxon>Mammalia</taxon>
        <taxon>Eutheria</taxon>
        <taxon>Laurasiatheria</taxon>
        <taxon>Carnivora</taxon>
        <taxon>Feliformia</taxon>
        <taxon>Felidae</taxon>
        <taxon>Felinae</taxon>
        <taxon>Felis</taxon>
    </lineage>
</organism>
<accession>A0ABI7Y6B1</accession>
<name>A0ABI7Y6B1_FELCA</name>
<evidence type="ECO:0000313" key="12">
    <source>
        <dbReference type="Proteomes" id="UP000823872"/>
    </source>
</evidence>